<evidence type="ECO:0000313" key="4">
    <source>
        <dbReference type="Proteomes" id="UP000536773"/>
    </source>
</evidence>
<proteinExistence type="inferred from homology"/>
<dbReference type="EMBL" id="JABBJH010000039">
    <property type="protein sequence ID" value="NMK40087.1"/>
    <property type="molecule type" value="Genomic_DNA"/>
</dbReference>
<reference evidence="3 4" key="1">
    <citation type="submission" date="2020-04" db="EMBL/GenBank/DDBJ databases">
        <authorList>
            <person name="Hitch T.C.A."/>
            <person name="Wylensek D."/>
            <person name="Clavel T."/>
        </authorList>
    </citation>
    <scope>NUCLEOTIDE SEQUENCE [LARGE SCALE GENOMIC DNA]</scope>
    <source>
        <strain evidence="3 4">WCA-386-APC-2A</strain>
    </source>
</reference>
<keyword evidence="2" id="KW-0235">DNA replication</keyword>
<comment type="similarity">
    <text evidence="1">Belongs to the Gram-positive plasmids replication protein type 1 family.</text>
</comment>
<organism evidence="3 4">
    <name type="scientific">Megasphaera elsdenii</name>
    <dbReference type="NCBI Taxonomy" id="907"/>
    <lineage>
        <taxon>Bacteria</taxon>
        <taxon>Bacillati</taxon>
        <taxon>Bacillota</taxon>
        <taxon>Negativicutes</taxon>
        <taxon>Veillonellales</taxon>
        <taxon>Veillonellaceae</taxon>
        <taxon>Megasphaera</taxon>
    </lineage>
</organism>
<dbReference type="RefSeq" id="WP_169014088.1">
    <property type="nucleotide sequence ID" value="NZ_JABBJH010000039.1"/>
</dbReference>
<dbReference type="InterPro" id="IPR000989">
    <property type="entry name" value="Rep"/>
</dbReference>
<evidence type="ECO:0000256" key="2">
    <source>
        <dbReference type="ARBA" id="ARBA00022705"/>
    </source>
</evidence>
<sequence>MSKLTQKSDIVNQNCIETVITGTGEVLEDMSASGRERPWAAHKQENMQLLKVMQLAHECDDLTIKQSRLDDFEHCGEVLCFEQDAEGQRRLKRANFCHVRVCPICNWRRSLKLFAQVSKITDEMLKTQKVRFIFVTFTVKNTKAEFLEDTINAINKGFAAITNKHRTLAAAKRFKTNLLGYMKAV</sequence>
<evidence type="ECO:0000313" key="3">
    <source>
        <dbReference type="EMBL" id="NMK40087.1"/>
    </source>
</evidence>
<dbReference type="AlphaFoldDB" id="A0A848EXC0"/>
<accession>A0A848EXC0</accession>
<name>A0A848EXC0_MEGEL</name>
<feature type="non-terminal residue" evidence="3">
    <location>
        <position position="185"/>
    </location>
</feature>
<comment type="caution">
    <text evidence="3">The sequence shown here is derived from an EMBL/GenBank/DDBJ whole genome shotgun (WGS) entry which is preliminary data.</text>
</comment>
<dbReference type="GO" id="GO:0006260">
    <property type="term" value="P:DNA replication"/>
    <property type="evidence" value="ECO:0007669"/>
    <property type="project" value="UniProtKB-KW"/>
</dbReference>
<dbReference type="Pfam" id="PF01446">
    <property type="entry name" value="Rep_1"/>
    <property type="match status" value="1"/>
</dbReference>
<dbReference type="Proteomes" id="UP000536773">
    <property type="component" value="Unassembled WGS sequence"/>
</dbReference>
<gene>
    <name evidence="3" type="ORF">HG933_12095</name>
</gene>
<evidence type="ECO:0000256" key="1">
    <source>
        <dbReference type="ARBA" id="ARBA00008909"/>
    </source>
</evidence>
<protein>
    <submittedName>
        <fullName evidence="3">Protein rep</fullName>
    </submittedName>
</protein>
<dbReference type="GO" id="GO:0003677">
    <property type="term" value="F:DNA binding"/>
    <property type="evidence" value="ECO:0007669"/>
    <property type="project" value="InterPro"/>
</dbReference>